<gene>
    <name evidence="8" type="ORF">QOZ88_06885</name>
</gene>
<accession>A0ABT9I9W0</accession>
<comment type="caution">
    <text evidence="8">The sequence shown here is derived from an EMBL/GenBank/DDBJ whole genome shotgun (WGS) entry which is preliminary data.</text>
</comment>
<dbReference type="PROSITE" id="PS50043">
    <property type="entry name" value="HTH_LUXR_2"/>
    <property type="match status" value="1"/>
</dbReference>
<dbReference type="InterPro" id="IPR011006">
    <property type="entry name" value="CheY-like_superfamily"/>
</dbReference>
<dbReference type="PANTHER" id="PTHR43214">
    <property type="entry name" value="TWO-COMPONENT RESPONSE REGULATOR"/>
    <property type="match status" value="1"/>
</dbReference>
<dbReference type="SUPFAM" id="SSF52172">
    <property type="entry name" value="CheY-like"/>
    <property type="match status" value="1"/>
</dbReference>
<protein>
    <submittedName>
        <fullName evidence="8">Response regulator transcription factor</fullName>
    </submittedName>
</protein>
<keyword evidence="9" id="KW-1185">Reference proteome</keyword>
<evidence type="ECO:0000259" key="6">
    <source>
        <dbReference type="PROSITE" id="PS50043"/>
    </source>
</evidence>
<evidence type="ECO:0000313" key="8">
    <source>
        <dbReference type="EMBL" id="MDP5182358.1"/>
    </source>
</evidence>
<evidence type="ECO:0000256" key="1">
    <source>
        <dbReference type="ARBA" id="ARBA00022553"/>
    </source>
</evidence>
<evidence type="ECO:0000256" key="3">
    <source>
        <dbReference type="ARBA" id="ARBA00023125"/>
    </source>
</evidence>
<keyword evidence="1 5" id="KW-0597">Phosphoprotein</keyword>
<evidence type="ECO:0000256" key="4">
    <source>
        <dbReference type="ARBA" id="ARBA00023163"/>
    </source>
</evidence>
<dbReference type="SMART" id="SM00421">
    <property type="entry name" value="HTH_LUXR"/>
    <property type="match status" value="1"/>
</dbReference>
<keyword evidence="4" id="KW-0804">Transcription</keyword>
<evidence type="ECO:0000313" key="9">
    <source>
        <dbReference type="Proteomes" id="UP001233673"/>
    </source>
</evidence>
<dbReference type="PRINTS" id="PR00038">
    <property type="entry name" value="HTHLUXR"/>
</dbReference>
<name>A0ABT9I9W0_9ACTN</name>
<evidence type="ECO:0000259" key="7">
    <source>
        <dbReference type="PROSITE" id="PS50110"/>
    </source>
</evidence>
<dbReference type="Pfam" id="PF00072">
    <property type="entry name" value="Response_reg"/>
    <property type="match status" value="1"/>
</dbReference>
<dbReference type="CDD" id="cd17535">
    <property type="entry name" value="REC_NarL-like"/>
    <property type="match status" value="1"/>
</dbReference>
<dbReference type="Pfam" id="PF00196">
    <property type="entry name" value="GerE"/>
    <property type="match status" value="1"/>
</dbReference>
<keyword evidence="3" id="KW-0238">DNA-binding</keyword>
<dbReference type="InterPro" id="IPR039420">
    <property type="entry name" value="WalR-like"/>
</dbReference>
<proteinExistence type="predicted"/>
<reference evidence="9" key="1">
    <citation type="submission" date="2023-05" db="EMBL/GenBank/DDBJ databases">
        <title>Draft genome of Pseudofrankia sp. BMG5.37.</title>
        <authorList>
            <person name="Gtari M."/>
            <person name="Ghodhbane F."/>
            <person name="Sbissi I."/>
        </authorList>
    </citation>
    <scope>NUCLEOTIDE SEQUENCE [LARGE SCALE GENOMIC DNA]</scope>
    <source>
        <strain evidence="9">BMG 814</strain>
    </source>
</reference>
<dbReference type="InterPro" id="IPR058245">
    <property type="entry name" value="NreC/VraR/RcsB-like_REC"/>
</dbReference>
<dbReference type="InterPro" id="IPR000792">
    <property type="entry name" value="Tscrpt_reg_LuxR_C"/>
</dbReference>
<feature type="domain" description="HTH luxR-type" evidence="6">
    <location>
        <begin position="144"/>
        <end position="209"/>
    </location>
</feature>
<dbReference type="InterPro" id="IPR001789">
    <property type="entry name" value="Sig_transdc_resp-reg_receiver"/>
</dbReference>
<evidence type="ECO:0000256" key="5">
    <source>
        <dbReference type="PROSITE-ProRule" id="PRU00169"/>
    </source>
</evidence>
<keyword evidence="2" id="KW-0805">Transcription regulation</keyword>
<organism evidence="8 9">
    <name type="scientific">Blastococcus carthaginiensis</name>
    <dbReference type="NCBI Taxonomy" id="3050034"/>
    <lineage>
        <taxon>Bacteria</taxon>
        <taxon>Bacillati</taxon>
        <taxon>Actinomycetota</taxon>
        <taxon>Actinomycetes</taxon>
        <taxon>Geodermatophilales</taxon>
        <taxon>Geodermatophilaceae</taxon>
        <taxon>Blastococcus</taxon>
    </lineage>
</organism>
<dbReference type="Gene3D" id="3.40.50.2300">
    <property type="match status" value="1"/>
</dbReference>
<dbReference type="RefSeq" id="WP_305999050.1">
    <property type="nucleotide sequence ID" value="NZ_JASNFN010000004.1"/>
</dbReference>
<dbReference type="Proteomes" id="UP001233673">
    <property type="component" value="Unassembled WGS sequence"/>
</dbReference>
<dbReference type="PROSITE" id="PS00622">
    <property type="entry name" value="HTH_LUXR_1"/>
    <property type="match status" value="1"/>
</dbReference>
<dbReference type="CDD" id="cd06170">
    <property type="entry name" value="LuxR_C_like"/>
    <property type="match status" value="1"/>
</dbReference>
<dbReference type="PROSITE" id="PS50110">
    <property type="entry name" value="RESPONSE_REGULATORY"/>
    <property type="match status" value="1"/>
</dbReference>
<dbReference type="SUPFAM" id="SSF46894">
    <property type="entry name" value="C-terminal effector domain of the bipartite response regulators"/>
    <property type="match status" value="1"/>
</dbReference>
<feature type="modified residue" description="4-aspartylphosphate" evidence="5">
    <location>
        <position position="55"/>
    </location>
</feature>
<sequence length="212" mass="22541">MAARVLVVEDHPLFRKGVLALLDTAADLEVVGVAVSGEDAVAQAAELRPDVVLMDLQLPGMSGIEATRAITAAAPDVRVLVLTLFEDEDSVFMALRAGARGYVLKDADEEELTGAIRAVARGEAIFSPTVAGRVLAFFAQPRPAPEVFPSLTDREREILRLLAQGNPNPSIARALSLSPKTVANYVSAIFAKLQVRDRAEAMIRAREAGLGG</sequence>
<dbReference type="SMART" id="SM00448">
    <property type="entry name" value="REC"/>
    <property type="match status" value="1"/>
</dbReference>
<dbReference type="PANTHER" id="PTHR43214:SF24">
    <property type="entry name" value="TRANSCRIPTIONAL REGULATORY PROTEIN NARL-RELATED"/>
    <property type="match status" value="1"/>
</dbReference>
<evidence type="ECO:0000256" key="2">
    <source>
        <dbReference type="ARBA" id="ARBA00023015"/>
    </source>
</evidence>
<feature type="domain" description="Response regulatory" evidence="7">
    <location>
        <begin position="4"/>
        <end position="120"/>
    </location>
</feature>
<dbReference type="EMBL" id="JASNFN010000004">
    <property type="protein sequence ID" value="MDP5182358.1"/>
    <property type="molecule type" value="Genomic_DNA"/>
</dbReference>
<dbReference type="InterPro" id="IPR016032">
    <property type="entry name" value="Sig_transdc_resp-reg_C-effctor"/>
</dbReference>